<feature type="non-terminal residue" evidence="1">
    <location>
        <position position="1"/>
    </location>
</feature>
<dbReference type="EMBL" id="JAMKFB020000119">
    <property type="protein sequence ID" value="KAL0153337.1"/>
    <property type="molecule type" value="Genomic_DNA"/>
</dbReference>
<accession>A0ABD0MVX8</accession>
<evidence type="ECO:0000313" key="2">
    <source>
        <dbReference type="Proteomes" id="UP001529510"/>
    </source>
</evidence>
<comment type="caution">
    <text evidence="1">The sequence shown here is derived from an EMBL/GenBank/DDBJ whole genome shotgun (WGS) entry which is preliminary data.</text>
</comment>
<evidence type="ECO:0000313" key="1">
    <source>
        <dbReference type="EMBL" id="KAL0153337.1"/>
    </source>
</evidence>
<sequence length="69" mass="7865">FEHFGLERPMIVFTLNQLLSNHYRSTFMAIIASAPNRTKFLSGMHCFESEYLGCVIASFTLGVCMFLPK</sequence>
<dbReference type="Proteomes" id="UP001529510">
    <property type="component" value="Unassembled WGS sequence"/>
</dbReference>
<feature type="non-terminal residue" evidence="1">
    <location>
        <position position="69"/>
    </location>
</feature>
<gene>
    <name evidence="1" type="ORF">M9458_051375</name>
</gene>
<proteinExistence type="predicted"/>
<dbReference type="AlphaFoldDB" id="A0ABD0MVX8"/>
<keyword evidence="2" id="KW-1185">Reference proteome</keyword>
<organism evidence="1 2">
    <name type="scientific">Cirrhinus mrigala</name>
    <name type="common">Mrigala</name>
    <dbReference type="NCBI Taxonomy" id="683832"/>
    <lineage>
        <taxon>Eukaryota</taxon>
        <taxon>Metazoa</taxon>
        <taxon>Chordata</taxon>
        <taxon>Craniata</taxon>
        <taxon>Vertebrata</taxon>
        <taxon>Euteleostomi</taxon>
        <taxon>Actinopterygii</taxon>
        <taxon>Neopterygii</taxon>
        <taxon>Teleostei</taxon>
        <taxon>Ostariophysi</taxon>
        <taxon>Cypriniformes</taxon>
        <taxon>Cyprinidae</taxon>
        <taxon>Labeoninae</taxon>
        <taxon>Labeonini</taxon>
        <taxon>Cirrhinus</taxon>
    </lineage>
</organism>
<reference evidence="1 2" key="1">
    <citation type="submission" date="2024-05" db="EMBL/GenBank/DDBJ databases">
        <title>Genome sequencing and assembly of Indian major carp, Cirrhinus mrigala (Hamilton, 1822).</title>
        <authorList>
            <person name="Mohindra V."/>
            <person name="Chowdhury L.M."/>
            <person name="Lal K."/>
            <person name="Jena J.K."/>
        </authorList>
    </citation>
    <scope>NUCLEOTIDE SEQUENCE [LARGE SCALE GENOMIC DNA]</scope>
    <source>
        <strain evidence="1">CM1030</strain>
        <tissue evidence="1">Blood</tissue>
    </source>
</reference>
<name>A0ABD0MVX8_CIRMR</name>
<protein>
    <submittedName>
        <fullName evidence="1">Uncharacterized protein</fullName>
    </submittedName>
</protein>